<keyword evidence="11" id="KW-0010">Activator</keyword>
<evidence type="ECO:0000256" key="13">
    <source>
        <dbReference type="ARBA" id="ARBA00023231"/>
    </source>
</evidence>
<dbReference type="InterPro" id="IPR001789">
    <property type="entry name" value="Sig_transdc_resp-reg_receiver"/>
</dbReference>
<dbReference type="InterPro" id="IPR011006">
    <property type="entry name" value="CheY-like_superfamily"/>
</dbReference>
<keyword evidence="6" id="KW-0547">Nucleotide-binding</keyword>
<accession>A0A653A850</accession>
<dbReference type="SMART" id="SM00448">
    <property type="entry name" value="REC"/>
    <property type="match status" value="1"/>
</dbReference>
<dbReference type="InterPro" id="IPR002197">
    <property type="entry name" value="HTH_Fis"/>
</dbReference>
<protein>
    <recommendedName>
        <fullName evidence="2">DNA-binding transcriptional regulator NtrC</fullName>
    </recommendedName>
    <alternativeName>
        <fullName evidence="14">Nitrogen regulation protein NR(I)</fullName>
    </alternativeName>
    <alternativeName>
        <fullName evidence="15">Nitrogen regulator I</fullName>
    </alternativeName>
</protein>
<dbReference type="PANTHER" id="PTHR32071">
    <property type="entry name" value="TRANSCRIPTIONAL REGULATORY PROTEIN"/>
    <property type="match status" value="1"/>
</dbReference>
<name>A0A653A850_UNCDX</name>
<dbReference type="GO" id="GO:0005524">
    <property type="term" value="F:ATP binding"/>
    <property type="evidence" value="ECO:0007669"/>
    <property type="project" value="UniProtKB-KW"/>
</dbReference>
<keyword evidence="12" id="KW-0804">Transcription</keyword>
<dbReference type="Pfam" id="PF02954">
    <property type="entry name" value="HTH_8"/>
    <property type="match status" value="1"/>
</dbReference>
<keyword evidence="4" id="KW-0678">Repressor</keyword>
<evidence type="ECO:0000313" key="19">
    <source>
        <dbReference type="EMBL" id="VBB44180.1"/>
    </source>
</evidence>
<dbReference type="GO" id="GO:0005737">
    <property type="term" value="C:cytoplasm"/>
    <property type="evidence" value="ECO:0007669"/>
    <property type="project" value="UniProtKB-SubCell"/>
</dbReference>
<dbReference type="SMART" id="SM00382">
    <property type="entry name" value="AAA"/>
    <property type="match status" value="1"/>
</dbReference>
<dbReference type="CDD" id="cd00009">
    <property type="entry name" value="AAA"/>
    <property type="match status" value="1"/>
</dbReference>
<evidence type="ECO:0000256" key="8">
    <source>
        <dbReference type="ARBA" id="ARBA00023012"/>
    </source>
</evidence>
<dbReference type="Pfam" id="PF00072">
    <property type="entry name" value="Response_reg"/>
    <property type="match status" value="1"/>
</dbReference>
<organism evidence="19">
    <name type="scientific">Uncultured Desulfatiglans sp</name>
    <dbReference type="NCBI Taxonomy" id="1748965"/>
    <lineage>
        <taxon>Bacteria</taxon>
        <taxon>Pseudomonadati</taxon>
        <taxon>Thermodesulfobacteriota</taxon>
        <taxon>Desulfobacteria</taxon>
        <taxon>Desulfatiglandales</taxon>
        <taxon>Desulfatiglandaceae</taxon>
        <taxon>Desulfatiglans</taxon>
        <taxon>environmental samples</taxon>
    </lineage>
</organism>
<dbReference type="PANTHER" id="PTHR32071:SF95">
    <property type="entry name" value="DNA-BINDING TRANSCRIPTIONAL REGULATOR NTRC"/>
    <property type="match status" value="1"/>
</dbReference>
<keyword evidence="10" id="KW-0238">DNA-binding</keyword>
<evidence type="ECO:0000256" key="9">
    <source>
        <dbReference type="ARBA" id="ARBA00023015"/>
    </source>
</evidence>
<evidence type="ECO:0000256" key="3">
    <source>
        <dbReference type="ARBA" id="ARBA00022490"/>
    </source>
</evidence>
<dbReference type="Pfam" id="PF00158">
    <property type="entry name" value="Sigma54_activat"/>
    <property type="match status" value="1"/>
</dbReference>
<feature type="domain" description="Response regulatory" evidence="18">
    <location>
        <begin position="3"/>
        <end position="117"/>
    </location>
</feature>
<evidence type="ECO:0000256" key="2">
    <source>
        <dbReference type="ARBA" id="ARBA00019059"/>
    </source>
</evidence>
<dbReference type="FunFam" id="3.40.50.300:FF:000006">
    <property type="entry name" value="DNA-binding transcriptional regulator NtrC"/>
    <property type="match status" value="1"/>
</dbReference>
<reference evidence="19" key="1">
    <citation type="submission" date="2018-07" db="EMBL/GenBank/DDBJ databases">
        <authorList>
            <consortium name="Genoscope - CEA"/>
            <person name="William W."/>
        </authorList>
    </citation>
    <scope>NUCLEOTIDE SEQUENCE</scope>
    <source>
        <strain evidence="19">IK1</strain>
    </source>
</reference>
<evidence type="ECO:0000256" key="7">
    <source>
        <dbReference type="ARBA" id="ARBA00022840"/>
    </source>
</evidence>
<evidence type="ECO:0000256" key="16">
    <source>
        <dbReference type="PROSITE-ProRule" id="PRU00169"/>
    </source>
</evidence>
<keyword evidence="7" id="KW-0067">ATP-binding</keyword>
<evidence type="ECO:0000256" key="1">
    <source>
        <dbReference type="ARBA" id="ARBA00004496"/>
    </source>
</evidence>
<evidence type="ECO:0000256" key="4">
    <source>
        <dbReference type="ARBA" id="ARBA00022491"/>
    </source>
</evidence>
<evidence type="ECO:0000256" key="15">
    <source>
        <dbReference type="ARBA" id="ARBA00031910"/>
    </source>
</evidence>
<dbReference type="PROSITE" id="PS00675">
    <property type="entry name" value="SIGMA54_INTERACT_1"/>
    <property type="match status" value="1"/>
</dbReference>
<dbReference type="SUPFAM" id="SSF52540">
    <property type="entry name" value="P-loop containing nucleoside triphosphate hydrolases"/>
    <property type="match status" value="1"/>
</dbReference>
<dbReference type="FunFam" id="3.40.50.2300:FF:000018">
    <property type="entry name" value="DNA-binding transcriptional regulator NtrC"/>
    <property type="match status" value="1"/>
</dbReference>
<dbReference type="PRINTS" id="PR01590">
    <property type="entry name" value="HTHFIS"/>
</dbReference>
<dbReference type="Gene3D" id="3.40.50.300">
    <property type="entry name" value="P-loop containing nucleotide triphosphate hydrolases"/>
    <property type="match status" value="1"/>
</dbReference>
<dbReference type="InterPro" id="IPR002078">
    <property type="entry name" value="Sigma_54_int"/>
</dbReference>
<dbReference type="GO" id="GO:0000160">
    <property type="term" value="P:phosphorelay signal transduction system"/>
    <property type="evidence" value="ECO:0007669"/>
    <property type="project" value="UniProtKB-KW"/>
</dbReference>
<dbReference type="EMBL" id="UPXX01000027">
    <property type="protein sequence ID" value="VBB44180.1"/>
    <property type="molecule type" value="Genomic_DNA"/>
</dbReference>
<keyword evidence="8" id="KW-0902">Two-component regulatory system</keyword>
<evidence type="ECO:0000256" key="6">
    <source>
        <dbReference type="ARBA" id="ARBA00022741"/>
    </source>
</evidence>
<keyword evidence="5 16" id="KW-0597">Phosphoprotein</keyword>
<sequence length="481" mass="54343">MEKVLIVDDDEGLVHFLRRFLSREGYTVESCTRGEQALEVAGRESFDLILLDYKMSGMNGLDTLRELRRLQVKTPVIIMTAYGTTDTAIEAMKRGAYDYLPKPFEREELKRLVADALTVNHLMKEVVSYPDAGLKPAEQGRGAARIIGSHKRMQAVYKLIGQVAGKDVIVLITGESGTGKELVARAIYHHSHRKDKPFLAVNCAAIPETLFESELFGHERGAFTGAERVHLGKFERCDGGTLFFDEIGDMPLGTQAKVLRVLQYGEFERLGGTETLKANVRIIAATNKNLEREVEEGRFREDLYWRLKIISIELPPLRERQEDIPALVRHFIARFSEEYDAPIRYIDETVLERLQAYPWPGNVRELENCIRRAVLLSQGDMILPEHIQLARDSTAASPGEERGSAFERIERKMDELFPDLLRAVEETGSGDMLEILERGCIIRVLGHCGQNQVKAARMLGISRNTLRLRMKKFGITGSPSD</sequence>
<evidence type="ECO:0000256" key="10">
    <source>
        <dbReference type="ARBA" id="ARBA00023125"/>
    </source>
</evidence>
<dbReference type="InterPro" id="IPR009057">
    <property type="entry name" value="Homeodomain-like_sf"/>
</dbReference>
<dbReference type="CDD" id="cd00156">
    <property type="entry name" value="REC"/>
    <property type="match status" value="1"/>
</dbReference>
<dbReference type="Gene3D" id="1.10.10.60">
    <property type="entry name" value="Homeodomain-like"/>
    <property type="match status" value="1"/>
</dbReference>
<evidence type="ECO:0000256" key="11">
    <source>
        <dbReference type="ARBA" id="ARBA00023159"/>
    </source>
</evidence>
<dbReference type="InterPro" id="IPR058031">
    <property type="entry name" value="AAA_lid_NorR"/>
</dbReference>
<dbReference type="GO" id="GO:0006355">
    <property type="term" value="P:regulation of DNA-templated transcription"/>
    <property type="evidence" value="ECO:0007669"/>
    <property type="project" value="InterPro"/>
</dbReference>
<dbReference type="PROSITE" id="PS50045">
    <property type="entry name" value="SIGMA54_INTERACT_4"/>
    <property type="match status" value="1"/>
</dbReference>
<keyword evidence="9" id="KW-0805">Transcription regulation</keyword>
<dbReference type="AlphaFoldDB" id="A0A653A850"/>
<comment type="subcellular location">
    <subcellularLocation>
        <location evidence="1">Cytoplasm</location>
    </subcellularLocation>
</comment>
<evidence type="ECO:0000259" key="17">
    <source>
        <dbReference type="PROSITE" id="PS50045"/>
    </source>
</evidence>
<dbReference type="Gene3D" id="3.40.50.2300">
    <property type="match status" value="1"/>
</dbReference>
<dbReference type="FunFam" id="1.10.8.60:FF:000014">
    <property type="entry name" value="DNA-binding transcriptional regulator NtrC"/>
    <property type="match status" value="1"/>
</dbReference>
<dbReference type="InterPro" id="IPR003593">
    <property type="entry name" value="AAA+_ATPase"/>
</dbReference>
<evidence type="ECO:0000256" key="12">
    <source>
        <dbReference type="ARBA" id="ARBA00023163"/>
    </source>
</evidence>
<dbReference type="Pfam" id="PF25601">
    <property type="entry name" value="AAA_lid_14"/>
    <property type="match status" value="1"/>
</dbReference>
<dbReference type="PROSITE" id="PS50110">
    <property type="entry name" value="RESPONSE_REGULATORY"/>
    <property type="match status" value="1"/>
</dbReference>
<dbReference type="PROSITE" id="PS00688">
    <property type="entry name" value="SIGMA54_INTERACT_3"/>
    <property type="match status" value="1"/>
</dbReference>
<feature type="modified residue" description="4-aspartylphosphate" evidence="16">
    <location>
        <position position="52"/>
    </location>
</feature>
<dbReference type="SUPFAM" id="SSF52172">
    <property type="entry name" value="CheY-like"/>
    <property type="match status" value="1"/>
</dbReference>
<proteinExistence type="predicted"/>
<dbReference type="InterPro" id="IPR025662">
    <property type="entry name" value="Sigma_54_int_dom_ATP-bd_1"/>
</dbReference>
<evidence type="ECO:0000256" key="14">
    <source>
        <dbReference type="ARBA" id="ARBA00029881"/>
    </source>
</evidence>
<dbReference type="SUPFAM" id="SSF46689">
    <property type="entry name" value="Homeodomain-like"/>
    <property type="match status" value="1"/>
</dbReference>
<feature type="domain" description="Sigma-54 factor interaction" evidence="17">
    <location>
        <begin position="146"/>
        <end position="375"/>
    </location>
</feature>
<evidence type="ECO:0000256" key="5">
    <source>
        <dbReference type="ARBA" id="ARBA00022553"/>
    </source>
</evidence>
<dbReference type="InterPro" id="IPR027417">
    <property type="entry name" value="P-loop_NTPase"/>
</dbReference>
<gene>
    <name evidence="19" type="primary">atoC</name>
    <name evidence="19" type="ORF">TRIP_B330352</name>
</gene>
<keyword evidence="3" id="KW-0963">Cytoplasm</keyword>
<evidence type="ECO:0000259" key="18">
    <source>
        <dbReference type="PROSITE" id="PS50110"/>
    </source>
</evidence>
<keyword evidence="13" id="KW-0535">Nitrogen fixation</keyword>
<dbReference type="GO" id="GO:0043565">
    <property type="term" value="F:sequence-specific DNA binding"/>
    <property type="evidence" value="ECO:0007669"/>
    <property type="project" value="InterPro"/>
</dbReference>
<dbReference type="Gene3D" id="1.10.8.60">
    <property type="match status" value="1"/>
</dbReference>
<dbReference type="InterPro" id="IPR025944">
    <property type="entry name" value="Sigma_54_int_dom_CS"/>
</dbReference>